<dbReference type="InterPro" id="IPR036291">
    <property type="entry name" value="NAD(P)-bd_dom_sf"/>
</dbReference>
<evidence type="ECO:0000256" key="7">
    <source>
        <dbReference type="SAM" id="Phobius"/>
    </source>
</evidence>
<comment type="subcellular location">
    <subcellularLocation>
        <location evidence="1">Membrane</location>
        <topology evidence="1">Multi-pass membrane protein</topology>
    </subcellularLocation>
</comment>
<organism evidence="9 10">
    <name type="scientific">Lentzea albida</name>
    <dbReference type="NCBI Taxonomy" id="65499"/>
    <lineage>
        <taxon>Bacteria</taxon>
        <taxon>Bacillati</taxon>
        <taxon>Actinomycetota</taxon>
        <taxon>Actinomycetes</taxon>
        <taxon>Pseudonocardiales</taxon>
        <taxon>Pseudonocardiaceae</taxon>
        <taxon>Lentzea</taxon>
    </lineage>
</organism>
<reference evidence="10" key="1">
    <citation type="submission" date="2016-10" db="EMBL/GenBank/DDBJ databases">
        <authorList>
            <person name="Varghese N."/>
            <person name="Submissions S."/>
        </authorList>
    </citation>
    <scope>NUCLEOTIDE SEQUENCE [LARGE SCALE GENOMIC DNA]</scope>
    <source>
        <strain evidence="10">DSM 44437</strain>
    </source>
</reference>
<dbReference type="EMBL" id="FOFV01000009">
    <property type="protein sequence ID" value="SER48466.1"/>
    <property type="molecule type" value="Genomic_DNA"/>
</dbReference>
<dbReference type="Gene3D" id="3.40.50.720">
    <property type="entry name" value="NAD(P)-binding Rossmann-like Domain"/>
    <property type="match status" value="1"/>
</dbReference>
<dbReference type="OrthoDB" id="9808602at2"/>
<evidence type="ECO:0000256" key="4">
    <source>
        <dbReference type="ARBA" id="ARBA00022692"/>
    </source>
</evidence>
<sequence length="480" mass="53365">MRRFSAVAVPADPLLTHEAELLRPAQRPLKPSSVGRDVLSRVNAVAVLLAFADLAALALVCVRHDLGWGWSTAVVASVVTIRGTWRLYRRRLWLSWLQDLPRSAASTALAFALLSGASLVSGSDQVALSAVQWAMIEFALVIEPVRWAVFAFGRWCRRRFDRCDRTIIVGAGEVGVNLAKTMLEHPQFGLRPVAFADSGPDPDRRPPLLEVVEGDLADAIVRLKAGTVVLAFSHTRDSPLVEAAITAHRLGCSTLVVPRMYELHPDGPGIERLRSYPLMRLGTAPTSRPTWWIKRAADLVLAAFALVVLSPVIGLCALAVLVESGRPLFFRQVRVGMDDRTFTLYKIRSVRQTGEDDSQSTWSVVGDSRVGPVGRFLRRTSLDELPQLWNVLRGDMCVVGPRPERPGFVREFSAIHELYWARHRVPTGLTGLAQVHGLRGDTSIADRSRYDNYYIANWSLWLDLRILLMTAGELCCRRNR</sequence>
<dbReference type="GO" id="GO:0016780">
    <property type="term" value="F:phosphotransferase activity, for other substituted phosphate groups"/>
    <property type="evidence" value="ECO:0007669"/>
    <property type="project" value="TreeGrafter"/>
</dbReference>
<feature type="domain" description="Bacterial sugar transferase" evidence="8">
    <location>
        <begin position="294"/>
        <end position="472"/>
    </location>
</feature>
<evidence type="ECO:0000256" key="3">
    <source>
        <dbReference type="ARBA" id="ARBA00022679"/>
    </source>
</evidence>
<dbReference type="AlphaFoldDB" id="A0A1H9PJJ5"/>
<feature type="transmembrane region" description="Helical" evidence="7">
    <location>
        <begin position="299"/>
        <end position="322"/>
    </location>
</feature>
<dbReference type="InterPro" id="IPR003362">
    <property type="entry name" value="Bact_transf"/>
</dbReference>
<feature type="transmembrane region" description="Helical" evidence="7">
    <location>
        <begin position="68"/>
        <end position="88"/>
    </location>
</feature>
<evidence type="ECO:0000256" key="2">
    <source>
        <dbReference type="ARBA" id="ARBA00006464"/>
    </source>
</evidence>
<evidence type="ECO:0000256" key="6">
    <source>
        <dbReference type="ARBA" id="ARBA00023136"/>
    </source>
</evidence>
<evidence type="ECO:0000256" key="1">
    <source>
        <dbReference type="ARBA" id="ARBA00004141"/>
    </source>
</evidence>
<protein>
    <submittedName>
        <fullName evidence="9">Exopolysaccharide biosynthesis polyprenyl glycosylphosphotransferase</fullName>
    </submittedName>
</protein>
<dbReference type="GO" id="GO:0016020">
    <property type="term" value="C:membrane"/>
    <property type="evidence" value="ECO:0007669"/>
    <property type="project" value="UniProtKB-SubCell"/>
</dbReference>
<gene>
    <name evidence="9" type="ORF">SAMN04488000_109146</name>
</gene>
<name>A0A1H9PJJ5_9PSEU</name>
<proteinExistence type="inferred from homology"/>
<dbReference type="NCBIfam" id="TIGR03025">
    <property type="entry name" value="EPS_sugtrans"/>
    <property type="match status" value="1"/>
</dbReference>
<dbReference type="Pfam" id="PF02397">
    <property type="entry name" value="Bac_transf"/>
    <property type="match status" value="1"/>
</dbReference>
<dbReference type="RefSeq" id="WP_089919422.1">
    <property type="nucleotide sequence ID" value="NZ_FOFV01000009.1"/>
</dbReference>
<dbReference type="Proteomes" id="UP000199503">
    <property type="component" value="Unassembled WGS sequence"/>
</dbReference>
<dbReference type="Pfam" id="PF13727">
    <property type="entry name" value="CoA_binding_3"/>
    <property type="match status" value="1"/>
</dbReference>
<keyword evidence="3 9" id="KW-0808">Transferase</keyword>
<dbReference type="STRING" id="65499.SAMN04488000_109146"/>
<evidence type="ECO:0000313" key="10">
    <source>
        <dbReference type="Proteomes" id="UP000199503"/>
    </source>
</evidence>
<dbReference type="InterPro" id="IPR017475">
    <property type="entry name" value="EPS_sugar_tfrase"/>
</dbReference>
<evidence type="ECO:0000313" key="9">
    <source>
        <dbReference type="EMBL" id="SER48466.1"/>
    </source>
</evidence>
<feature type="transmembrane region" description="Helical" evidence="7">
    <location>
        <begin position="42"/>
        <end position="62"/>
    </location>
</feature>
<keyword evidence="10" id="KW-1185">Reference proteome</keyword>
<dbReference type="PANTHER" id="PTHR30576:SF0">
    <property type="entry name" value="UNDECAPRENYL-PHOSPHATE N-ACETYLGALACTOSAMINYL 1-PHOSPHATE TRANSFERASE-RELATED"/>
    <property type="match status" value="1"/>
</dbReference>
<evidence type="ECO:0000259" key="8">
    <source>
        <dbReference type="Pfam" id="PF02397"/>
    </source>
</evidence>
<dbReference type="PANTHER" id="PTHR30576">
    <property type="entry name" value="COLANIC BIOSYNTHESIS UDP-GLUCOSE LIPID CARRIER TRANSFERASE"/>
    <property type="match status" value="1"/>
</dbReference>
<evidence type="ECO:0000256" key="5">
    <source>
        <dbReference type="ARBA" id="ARBA00022989"/>
    </source>
</evidence>
<dbReference type="SUPFAM" id="SSF51735">
    <property type="entry name" value="NAD(P)-binding Rossmann-fold domains"/>
    <property type="match status" value="1"/>
</dbReference>
<keyword evidence="5 7" id="KW-1133">Transmembrane helix</keyword>
<comment type="similarity">
    <text evidence="2">Belongs to the bacterial sugar transferase family.</text>
</comment>
<keyword evidence="4 7" id="KW-0812">Transmembrane</keyword>
<keyword evidence="6 7" id="KW-0472">Membrane</keyword>
<accession>A0A1H9PJJ5</accession>